<feature type="region of interest" description="Disordered" evidence="1">
    <location>
        <begin position="161"/>
        <end position="190"/>
    </location>
</feature>
<dbReference type="InterPro" id="IPR036388">
    <property type="entry name" value="WH-like_DNA-bd_sf"/>
</dbReference>
<reference evidence="4" key="1">
    <citation type="journal article" date="2019" name="Int. J. Syst. Evol. Microbiol.">
        <title>The Global Catalogue of Microorganisms (GCM) 10K type strain sequencing project: providing services to taxonomists for standard genome sequencing and annotation.</title>
        <authorList>
            <consortium name="The Broad Institute Genomics Platform"/>
            <consortium name="The Broad Institute Genome Sequencing Center for Infectious Disease"/>
            <person name="Wu L."/>
            <person name="Ma J."/>
        </authorList>
    </citation>
    <scope>NUCLEOTIDE SEQUENCE [LARGE SCALE GENOMIC DNA]</scope>
    <source>
        <strain evidence="4">JCM 30846</strain>
    </source>
</reference>
<evidence type="ECO:0000313" key="4">
    <source>
        <dbReference type="Proteomes" id="UP001499884"/>
    </source>
</evidence>
<evidence type="ECO:0000313" key="3">
    <source>
        <dbReference type="EMBL" id="GAA3755295.1"/>
    </source>
</evidence>
<name>A0ABP7G490_9ACTN</name>
<dbReference type="SUPFAM" id="SSF46785">
    <property type="entry name" value="Winged helix' DNA-binding domain"/>
    <property type="match status" value="1"/>
</dbReference>
<dbReference type="SMART" id="SM00347">
    <property type="entry name" value="HTH_MARR"/>
    <property type="match status" value="1"/>
</dbReference>
<dbReference type="InterPro" id="IPR011991">
    <property type="entry name" value="ArsR-like_HTH"/>
</dbReference>
<dbReference type="RefSeq" id="WP_345653952.1">
    <property type="nucleotide sequence ID" value="NZ_BAABEP010000066.1"/>
</dbReference>
<keyword evidence="4" id="KW-1185">Reference proteome</keyword>
<dbReference type="InterPro" id="IPR039422">
    <property type="entry name" value="MarR/SlyA-like"/>
</dbReference>
<comment type="caution">
    <text evidence="3">The sequence shown here is derived from an EMBL/GenBank/DDBJ whole genome shotgun (WGS) entry which is preliminary data.</text>
</comment>
<dbReference type="Proteomes" id="UP001499884">
    <property type="component" value="Unassembled WGS sequence"/>
</dbReference>
<dbReference type="PANTHER" id="PTHR33164">
    <property type="entry name" value="TRANSCRIPTIONAL REGULATOR, MARR FAMILY"/>
    <property type="match status" value="1"/>
</dbReference>
<feature type="domain" description="HTH marR-type" evidence="2">
    <location>
        <begin position="20"/>
        <end position="161"/>
    </location>
</feature>
<sequence>MESTPASQPSRPSRASGAPRAEAVSALQSVLSVLAYNLTRPQMHERLVAAAGMPVDRAGLALLRVLAEAPEPLRVGELAYKLGVRHPHVTRQVGRLAQQGLVERVATGDDRRVQLIAPTRRGLDTLRRVAQATEARLAERLVGVDAETIMAAVEVLSRLDVNPGWGQDASPQAGPPPPDPQRPGGTDPAG</sequence>
<proteinExistence type="predicted"/>
<gene>
    <name evidence="3" type="ORF">GCM10023082_58240</name>
</gene>
<dbReference type="PROSITE" id="PS50995">
    <property type="entry name" value="HTH_MARR_2"/>
    <property type="match status" value="1"/>
</dbReference>
<accession>A0ABP7G490</accession>
<dbReference type="Gene3D" id="1.10.10.10">
    <property type="entry name" value="Winged helix-like DNA-binding domain superfamily/Winged helix DNA-binding domain"/>
    <property type="match status" value="1"/>
</dbReference>
<feature type="region of interest" description="Disordered" evidence="1">
    <location>
        <begin position="1"/>
        <end position="20"/>
    </location>
</feature>
<dbReference type="Pfam" id="PF12802">
    <property type="entry name" value="MarR_2"/>
    <property type="match status" value="1"/>
</dbReference>
<organism evidence="3 4">
    <name type="scientific">Streptomyces tremellae</name>
    <dbReference type="NCBI Taxonomy" id="1124239"/>
    <lineage>
        <taxon>Bacteria</taxon>
        <taxon>Bacillati</taxon>
        <taxon>Actinomycetota</taxon>
        <taxon>Actinomycetes</taxon>
        <taxon>Kitasatosporales</taxon>
        <taxon>Streptomycetaceae</taxon>
        <taxon>Streptomyces</taxon>
    </lineage>
</organism>
<dbReference type="CDD" id="cd00090">
    <property type="entry name" value="HTH_ARSR"/>
    <property type="match status" value="1"/>
</dbReference>
<evidence type="ECO:0000259" key="2">
    <source>
        <dbReference type="PROSITE" id="PS50995"/>
    </source>
</evidence>
<evidence type="ECO:0000256" key="1">
    <source>
        <dbReference type="SAM" id="MobiDB-lite"/>
    </source>
</evidence>
<dbReference type="EMBL" id="BAABEP010000066">
    <property type="protein sequence ID" value="GAA3755295.1"/>
    <property type="molecule type" value="Genomic_DNA"/>
</dbReference>
<protein>
    <recommendedName>
        <fullName evidence="2">HTH marR-type domain-containing protein</fullName>
    </recommendedName>
</protein>
<dbReference type="InterPro" id="IPR000835">
    <property type="entry name" value="HTH_MarR-typ"/>
</dbReference>
<dbReference type="PANTHER" id="PTHR33164:SF57">
    <property type="entry name" value="MARR-FAMILY TRANSCRIPTIONAL REGULATOR"/>
    <property type="match status" value="1"/>
</dbReference>
<dbReference type="InterPro" id="IPR036390">
    <property type="entry name" value="WH_DNA-bd_sf"/>
</dbReference>